<evidence type="ECO:0000256" key="1">
    <source>
        <dbReference type="SAM" id="MobiDB-lite"/>
    </source>
</evidence>
<dbReference type="Proteomes" id="UP000799757">
    <property type="component" value="Unassembled WGS sequence"/>
</dbReference>
<feature type="region of interest" description="Disordered" evidence="1">
    <location>
        <begin position="1"/>
        <end position="77"/>
    </location>
</feature>
<dbReference type="Pfam" id="PF10354">
    <property type="entry name" value="BMT5-like"/>
    <property type="match status" value="1"/>
</dbReference>
<dbReference type="PANTHER" id="PTHR11538:SF26">
    <property type="entry name" value="FERREDOXIN-FOLD ANTICODON-BINDING DOMAIN-CONTAINING PROTEIN 1"/>
    <property type="match status" value="1"/>
</dbReference>
<accession>A0A6A6X0D6</accession>
<sequence length="357" mass="39210">MSKNKKQRARREAKDNHRKKAQQTIPAAANKPLSTPRASSNSTPKSKANSYGPKSKITPQAKKAAAAAVKPQTQASQKHEIPFGVYDRILLVGEGDFSFAHSLCMQHGCANVTATSFDSGEDVAIKYPQFEKIQHDLLALTPPVPIHHAVDATKLNTYKPLRHVGDDGNAEPWDAIAFMFPHTGGLSTDVNRQVRANQALLVGFFEACLEAKHTKPASGTVAANANSQKPKREKAKLPFLRVGGKVVVTLFEGAPYTLWNVRDLARHTGLKVVESFKFSFGDYPGYSHVRTLGTVEGGGGWKGEEREARMYVFEKVETKGEGEVEKAGLKENMARKKMRNGDGLKRGRESDEDEEDD</sequence>
<feature type="compositionally biased region" description="Low complexity" evidence="1">
    <location>
        <begin position="58"/>
        <end position="75"/>
    </location>
</feature>
<reference evidence="3" key="1">
    <citation type="journal article" date="2020" name="Stud. Mycol.">
        <title>101 Dothideomycetes genomes: a test case for predicting lifestyles and emergence of pathogens.</title>
        <authorList>
            <person name="Haridas S."/>
            <person name="Albert R."/>
            <person name="Binder M."/>
            <person name="Bloem J."/>
            <person name="Labutti K."/>
            <person name="Salamov A."/>
            <person name="Andreopoulos B."/>
            <person name="Baker S."/>
            <person name="Barry K."/>
            <person name="Bills G."/>
            <person name="Bluhm B."/>
            <person name="Cannon C."/>
            <person name="Castanera R."/>
            <person name="Culley D."/>
            <person name="Daum C."/>
            <person name="Ezra D."/>
            <person name="Gonzalez J."/>
            <person name="Henrissat B."/>
            <person name="Kuo A."/>
            <person name="Liang C."/>
            <person name="Lipzen A."/>
            <person name="Lutzoni F."/>
            <person name="Magnuson J."/>
            <person name="Mondo S."/>
            <person name="Nolan M."/>
            <person name="Ohm R."/>
            <person name="Pangilinan J."/>
            <person name="Park H.-J."/>
            <person name="Ramirez L."/>
            <person name="Alfaro M."/>
            <person name="Sun H."/>
            <person name="Tritt A."/>
            <person name="Yoshinaga Y."/>
            <person name="Zwiers L.-H."/>
            <person name="Turgeon B."/>
            <person name="Goodwin S."/>
            <person name="Spatafora J."/>
            <person name="Crous P."/>
            <person name="Grigoriev I."/>
        </authorList>
    </citation>
    <scope>NUCLEOTIDE SEQUENCE</scope>
    <source>
        <strain evidence="3">CBS 109.77</strain>
    </source>
</reference>
<keyword evidence="4" id="KW-1185">Reference proteome</keyword>
<dbReference type="OrthoDB" id="273345at2759"/>
<evidence type="ECO:0000313" key="4">
    <source>
        <dbReference type="Proteomes" id="UP000799757"/>
    </source>
</evidence>
<dbReference type="GO" id="GO:0070475">
    <property type="term" value="P:rRNA base methylation"/>
    <property type="evidence" value="ECO:0007669"/>
    <property type="project" value="InterPro"/>
</dbReference>
<dbReference type="AlphaFoldDB" id="A0A6A6X0D6"/>
<protein>
    <recommendedName>
        <fullName evidence="2">25S rRNA (uridine-N(3))-methyltransferase BMT5-like domain-containing protein</fullName>
    </recommendedName>
</protein>
<dbReference type="GO" id="GO:0070042">
    <property type="term" value="F:rRNA (uridine-N3-)-methyltransferase activity"/>
    <property type="evidence" value="ECO:0007669"/>
    <property type="project" value="InterPro"/>
</dbReference>
<evidence type="ECO:0000313" key="3">
    <source>
        <dbReference type="EMBL" id="KAF2789603.1"/>
    </source>
</evidence>
<feature type="compositionally biased region" description="Basic and acidic residues" evidence="1">
    <location>
        <begin position="320"/>
        <end position="349"/>
    </location>
</feature>
<evidence type="ECO:0000259" key="2">
    <source>
        <dbReference type="Pfam" id="PF10354"/>
    </source>
</evidence>
<proteinExistence type="predicted"/>
<dbReference type="InterPro" id="IPR019446">
    <property type="entry name" value="BMT5-like"/>
</dbReference>
<dbReference type="GO" id="GO:0005737">
    <property type="term" value="C:cytoplasm"/>
    <property type="evidence" value="ECO:0007669"/>
    <property type="project" value="TreeGrafter"/>
</dbReference>
<name>A0A6A6X0D6_9PLEO</name>
<gene>
    <name evidence="3" type="ORF">K505DRAFT_91419</name>
</gene>
<organism evidence="3 4">
    <name type="scientific">Melanomma pulvis-pyrius CBS 109.77</name>
    <dbReference type="NCBI Taxonomy" id="1314802"/>
    <lineage>
        <taxon>Eukaryota</taxon>
        <taxon>Fungi</taxon>
        <taxon>Dikarya</taxon>
        <taxon>Ascomycota</taxon>
        <taxon>Pezizomycotina</taxon>
        <taxon>Dothideomycetes</taxon>
        <taxon>Pleosporomycetidae</taxon>
        <taxon>Pleosporales</taxon>
        <taxon>Melanommataceae</taxon>
        <taxon>Melanomma</taxon>
    </lineage>
</organism>
<feature type="compositionally biased region" description="Polar residues" evidence="1">
    <location>
        <begin position="32"/>
        <end position="49"/>
    </location>
</feature>
<dbReference type="EMBL" id="MU002125">
    <property type="protein sequence ID" value="KAF2789603.1"/>
    <property type="molecule type" value="Genomic_DNA"/>
</dbReference>
<feature type="domain" description="25S rRNA (uridine-N(3))-methyltransferase BMT5-like" evidence="2">
    <location>
        <begin position="90"/>
        <end position="290"/>
    </location>
</feature>
<dbReference type="PANTHER" id="PTHR11538">
    <property type="entry name" value="PHENYLALANYL-TRNA SYNTHETASE"/>
    <property type="match status" value="1"/>
</dbReference>
<feature type="region of interest" description="Disordered" evidence="1">
    <location>
        <begin position="320"/>
        <end position="357"/>
    </location>
</feature>